<sequence>MIALYAAKALGFLKGIPWQVWAGIAALLIVGLAYCQGVDAGETKERAKWEKQVAEIRAERDAAMARATKTDTKINEEGTAAIEGRRKELDDAKANLPDQGLTDRQRARACAELQRQGRGCEVFTPGAR</sequence>
<feature type="region of interest" description="Disordered" evidence="1">
    <location>
        <begin position="81"/>
        <end position="101"/>
    </location>
</feature>
<evidence type="ECO:0000256" key="2">
    <source>
        <dbReference type="SAM" id="Phobius"/>
    </source>
</evidence>
<dbReference type="Proteomes" id="UP000431922">
    <property type="component" value="Unassembled WGS sequence"/>
</dbReference>
<evidence type="ECO:0000313" key="3">
    <source>
        <dbReference type="EMBL" id="MXP43003.1"/>
    </source>
</evidence>
<dbReference type="EMBL" id="WTYL01000001">
    <property type="protein sequence ID" value="MXP43003.1"/>
    <property type="molecule type" value="Genomic_DNA"/>
</dbReference>
<dbReference type="AlphaFoldDB" id="A0A845ATX0"/>
<accession>A0A845ATX0</accession>
<reference evidence="3 4" key="1">
    <citation type="submission" date="2019-12" db="EMBL/GenBank/DDBJ databases">
        <title>Genomic-based taxomic classification of the family Erythrobacteraceae.</title>
        <authorList>
            <person name="Xu L."/>
        </authorList>
    </citation>
    <scope>NUCLEOTIDE SEQUENCE [LARGE SCALE GENOMIC DNA]</scope>
    <source>
        <strain evidence="3 4">KCTC 42453</strain>
    </source>
</reference>
<keyword evidence="2" id="KW-1133">Transmembrane helix</keyword>
<dbReference type="OrthoDB" id="9847774at2"/>
<keyword evidence="2" id="KW-0472">Membrane</keyword>
<gene>
    <name evidence="3" type="ORF">GRI65_00870</name>
</gene>
<keyword evidence="4" id="KW-1185">Reference proteome</keyword>
<dbReference type="RefSeq" id="WP_160754657.1">
    <property type="nucleotide sequence ID" value="NZ_WTYL01000001.1"/>
</dbReference>
<feature type="transmembrane region" description="Helical" evidence="2">
    <location>
        <begin position="20"/>
        <end position="38"/>
    </location>
</feature>
<name>A0A845ATX0_9SPHN</name>
<protein>
    <submittedName>
        <fullName evidence="3">Uncharacterized protein</fullName>
    </submittedName>
</protein>
<feature type="compositionally biased region" description="Basic and acidic residues" evidence="1">
    <location>
        <begin position="83"/>
        <end position="93"/>
    </location>
</feature>
<organism evidence="3 4">
    <name type="scientific">Allopontixanthobacter sediminis</name>
    <dbReference type="NCBI Taxonomy" id="1689985"/>
    <lineage>
        <taxon>Bacteria</taxon>
        <taxon>Pseudomonadati</taxon>
        <taxon>Pseudomonadota</taxon>
        <taxon>Alphaproteobacteria</taxon>
        <taxon>Sphingomonadales</taxon>
        <taxon>Erythrobacteraceae</taxon>
        <taxon>Allopontixanthobacter</taxon>
    </lineage>
</organism>
<evidence type="ECO:0000313" key="4">
    <source>
        <dbReference type="Proteomes" id="UP000431922"/>
    </source>
</evidence>
<evidence type="ECO:0000256" key="1">
    <source>
        <dbReference type="SAM" id="MobiDB-lite"/>
    </source>
</evidence>
<comment type="caution">
    <text evidence="3">The sequence shown here is derived from an EMBL/GenBank/DDBJ whole genome shotgun (WGS) entry which is preliminary data.</text>
</comment>
<proteinExistence type="predicted"/>
<keyword evidence="2" id="KW-0812">Transmembrane</keyword>